<evidence type="ECO:0000313" key="1">
    <source>
        <dbReference type="EMBL" id="KKK78875.1"/>
    </source>
</evidence>
<protein>
    <submittedName>
        <fullName evidence="1">Uncharacterized protein</fullName>
    </submittedName>
</protein>
<proteinExistence type="predicted"/>
<dbReference type="AlphaFoldDB" id="A0A0F8YYG1"/>
<reference evidence="1" key="1">
    <citation type="journal article" date="2015" name="Nature">
        <title>Complex archaea that bridge the gap between prokaryotes and eukaryotes.</title>
        <authorList>
            <person name="Spang A."/>
            <person name="Saw J.H."/>
            <person name="Jorgensen S.L."/>
            <person name="Zaremba-Niedzwiedzka K."/>
            <person name="Martijn J."/>
            <person name="Lind A.E."/>
            <person name="van Eijk R."/>
            <person name="Schleper C."/>
            <person name="Guy L."/>
            <person name="Ettema T.J."/>
        </authorList>
    </citation>
    <scope>NUCLEOTIDE SEQUENCE</scope>
</reference>
<comment type="caution">
    <text evidence="1">The sequence shown here is derived from an EMBL/GenBank/DDBJ whole genome shotgun (WGS) entry which is preliminary data.</text>
</comment>
<dbReference type="EMBL" id="LAZR01054288">
    <property type="protein sequence ID" value="KKK78875.1"/>
    <property type="molecule type" value="Genomic_DNA"/>
</dbReference>
<accession>A0A0F8YYG1</accession>
<feature type="non-terminal residue" evidence="1">
    <location>
        <position position="144"/>
    </location>
</feature>
<gene>
    <name evidence="1" type="ORF">LCGC14_2839170</name>
</gene>
<organism evidence="1">
    <name type="scientific">marine sediment metagenome</name>
    <dbReference type="NCBI Taxonomy" id="412755"/>
    <lineage>
        <taxon>unclassified sequences</taxon>
        <taxon>metagenomes</taxon>
        <taxon>ecological metagenomes</taxon>
    </lineage>
</organism>
<sequence>MFPFLSLIGLDGCKLKLTTLNATHFVVTPSNAYAGLKIKRSGDIQIKEGGWTTIRVLTEWFTFLCKTASLGDAFEVYLSGTGNTPTGDVLDTWLALTQDREWLLTRTAIGSLSFTGTMQIRKIANPSNIVSASAAINAEVDSGM</sequence>
<name>A0A0F8YYG1_9ZZZZ</name>